<keyword evidence="3" id="KW-1185">Reference proteome</keyword>
<accession>A0ABP8ZTH9</accession>
<dbReference type="Proteomes" id="UP001501645">
    <property type="component" value="Unassembled WGS sequence"/>
</dbReference>
<protein>
    <recommendedName>
        <fullName evidence="4">Multidrug transporter</fullName>
    </recommendedName>
</protein>
<organism evidence="2 3">
    <name type="scientific">Microbacterium gilvum</name>
    <dbReference type="NCBI Taxonomy" id="1336204"/>
    <lineage>
        <taxon>Bacteria</taxon>
        <taxon>Bacillati</taxon>
        <taxon>Actinomycetota</taxon>
        <taxon>Actinomycetes</taxon>
        <taxon>Micrococcales</taxon>
        <taxon>Microbacteriaceae</taxon>
        <taxon>Microbacterium</taxon>
    </lineage>
</organism>
<feature type="compositionally biased region" description="Basic and acidic residues" evidence="1">
    <location>
        <begin position="1"/>
        <end position="15"/>
    </location>
</feature>
<dbReference type="EMBL" id="BAABKO010000001">
    <property type="protein sequence ID" value="GAA4765765.1"/>
    <property type="molecule type" value="Genomic_DNA"/>
</dbReference>
<reference evidence="3" key="1">
    <citation type="journal article" date="2019" name="Int. J. Syst. Evol. Microbiol.">
        <title>The Global Catalogue of Microorganisms (GCM) 10K type strain sequencing project: providing services to taxonomists for standard genome sequencing and annotation.</title>
        <authorList>
            <consortium name="The Broad Institute Genomics Platform"/>
            <consortium name="The Broad Institute Genome Sequencing Center for Infectious Disease"/>
            <person name="Wu L."/>
            <person name="Ma J."/>
        </authorList>
    </citation>
    <scope>NUCLEOTIDE SEQUENCE [LARGE SCALE GENOMIC DNA]</scope>
    <source>
        <strain evidence="3">JCM 18537</strain>
    </source>
</reference>
<name>A0ABP8ZTH9_9MICO</name>
<evidence type="ECO:0000313" key="2">
    <source>
        <dbReference type="EMBL" id="GAA4765765.1"/>
    </source>
</evidence>
<feature type="region of interest" description="Disordered" evidence="1">
    <location>
        <begin position="1"/>
        <end position="31"/>
    </location>
</feature>
<evidence type="ECO:0000256" key="1">
    <source>
        <dbReference type="SAM" id="MobiDB-lite"/>
    </source>
</evidence>
<sequence length="67" mass="7297">MGRDDMTDAEKRHDQLTSAPDAVEEDAAPRIDVTEHDGVTRIDVREDAAVRPGFGYPGEAAEPSDED</sequence>
<evidence type="ECO:0000313" key="3">
    <source>
        <dbReference type="Proteomes" id="UP001501645"/>
    </source>
</evidence>
<gene>
    <name evidence="2" type="ORF">GCM10023351_05980</name>
</gene>
<dbReference type="RefSeq" id="WP_345435794.1">
    <property type="nucleotide sequence ID" value="NZ_BAABKO010000001.1"/>
</dbReference>
<proteinExistence type="predicted"/>
<comment type="caution">
    <text evidence="2">The sequence shown here is derived from an EMBL/GenBank/DDBJ whole genome shotgun (WGS) entry which is preliminary data.</text>
</comment>
<evidence type="ECO:0008006" key="4">
    <source>
        <dbReference type="Google" id="ProtNLM"/>
    </source>
</evidence>